<dbReference type="Proteomes" id="UP001149140">
    <property type="component" value="Unassembled WGS sequence"/>
</dbReference>
<evidence type="ECO:0000256" key="14">
    <source>
        <dbReference type="ARBA" id="ARBA00047683"/>
    </source>
</evidence>
<evidence type="ECO:0000256" key="1">
    <source>
        <dbReference type="ARBA" id="ARBA00001946"/>
    </source>
</evidence>
<evidence type="ECO:0000256" key="8">
    <source>
        <dbReference type="ARBA" id="ARBA00022723"/>
    </source>
</evidence>
<comment type="pathway">
    <text evidence="2 15">Amino-acid biosynthesis; L-tryptophan biosynthesis; L-tryptophan from chorismate: step 1/5.</text>
</comment>
<dbReference type="Gene3D" id="3.60.120.10">
    <property type="entry name" value="Anthranilate synthase"/>
    <property type="match status" value="1"/>
</dbReference>
<evidence type="ECO:0000256" key="13">
    <source>
        <dbReference type="ARBA" id="ARBA00025634"/>
    </source>
</evidence>
<evidence type="ECO:0000313" key="18">
    <source>
        <dbReference type="EMBL" id="MDA0163538.1"/>
    </source>
</evidence>
<dbReference type="InterPro" id="IPR006805">
    <property type="entry name" value="Anth_synth_I_N"/>
</dbReference>
<evidence type="ECO:0000256" key="9">
    <source>
        <dbReference type="ARBA" id="ARBA00022822"/>
    </source>
</evidence>
<evidence type="ECO:0000256" key="12">
    <source>
        <dbReference type="ARBA" id="ARBA00023239"/>
    </source>
</evidence>
<reference evidence="18" key="1">
    <citation type="submission" date="2022-10" db="EMBL/GenBank/DDBJ databases">
        <title>The WGS of Solirubrobacter ginsenosidimutans DSM 21036.</title>
        <authorList>
            <person name="Jiang Z."/>
        </authorList>
    </citation>
    <scope>NUCLEOTIDE SEQUENCE</scope>
    <source>
        <strain evidence="18">DSM 21036</strain>
    </source>
</reference>
<dbReference type="GO" id="GO:0004049">
    <property type="term" value="F:anthranilate synthase activity"/>
    <property type="evidence" value="ECO:0007669"/>
    <property type="project" value="UniProtKB-EC"/>
</dbReference>
<dbReference type="InterPro" id="IPR019999">
    <property type="entry name" value="Anth_synth_I-like"/>
</dbReference>
<dbReference type="PANTHER" id="PTHR11236:SF48">
    <property type="entry name" value="ISOCHORISMATE SYNTHASE MENF"/>
    <property type="match status" value="1"/>
</dbReference>
<keyword evidence="9 15" id="KW-0822">Tryptophan biosynthesis</keyword>
<evidence type="ECO:0000256" key="6">
    <source>
        <dbReference type="ARBA" id="ARBA00020653"/>
    </source>
</evidence>
<comment type="function">
    <text evidence="13 15">Part of a heterotetrameric complex that catalyzes the two-step biosynthesis of anthranilate, an intermediate in the biosynthesis of L-tryptophan. In the first step, the glutamine-binding beta subunit (TrpG) of anthranilate synthase (AS) provides the glutamine amidotransferase activity which generates ammonia as a substrate that, along with chorismate, is used in the second step, catalyzed by the large alpha subunit of AS (TrpE) to produce anthranilate. In the absence of TrpG, TrpE can synthesize anthranilate directly from chorismate and high concentrations of ammonia.</text>
</comment>
<keyword evidence="10 15" id="KW-0460">Magnesium</keyword>
<keyword evidence="12 15" id="KW-0456">Lyase</keyword>
<dbReference type="NCBIfam" id="TIGR00564">
    <property type="entry name" value="trpE_most"/>
    <property type="match status" value="1"/>
</dbReference>
<keyword evidence="7 15" id="KW-0028">Amino-acid biosynthesis</keyword>
<proteinExistence type="inferred from homology"/>
<gene>
    <name evidence="15 18" type="primary">trpE</name>
    <name evidence="18" type="ORF">OM076_24910</name>
</gene>
<evidence type="ECO:0000313" key="19">
    <source>
        <dbReference type="Proteomes" id="UP001149140"/>
    </source>
</evidence>
<dbReference type="InterPro" id="IPR005801">
    <property type="entry name" value="ADC_synthase"/>
</dbReference>
<evidence type="ECO:0000256" key="3">
    <source>
        <dbReference type="ARBA" id="ARBA00009562"/>
    </source>
</evidence>
<dbReference type="GO" id="GO:0046872">
    <property type="term" value="F:metal ion binding"/>
    <property type="evidence" value="ECO:0007669"/>
    <property type="project" value="UniProtKB-KW"/>
</dbReference>
<dbReference type="SUPFAM" id="SSF56322">
    <property type="entry name" value="ADC synthase"/>
    <property type="match status" value="1"/>
</dbReference>
<comment type="subunit">
    <text evidence="4 15">Heterotetramer consisting of two non-identical subunits: a beta subunit (TrpG) and a large alpha subunit (TrpE).</text>
</comment>
<comment type="similarity">
    <text evidence="3 15">Belongs to the anthranilate synthase component I family.</text>
</comment>
<accession>A0A9X3N2A5</accession>
<dbReference type="Pfam" id="PF00425">
    <property type="entry name" value="Chorismate_bind"/>
    <property type="match status" value="1"/>
</dbReference>
<name>A0A9X3N2A5_9ACTN</name>
<evidence type="ECO:0000256" key="7">
    <source>
        <dbReference type="ARBA" id="ARBA00022605"/>
    </source>
</evidence>
<protein>
    <recommendedName>
        <fullName evidence="6 15">Anthranilate synthase component 1</fullName>
        <ecNumber evidence="5 15">4.1.3.27</ecNumber>
    </recommendedName>
</protein>
<evidence type="ECO:0000256" key="11">
    <source>
        <dbReference type="ARBA" id="ARBA00023141"/>
    </source>
</evidence>
<dbReference type="Pfam" id="PF04715">
    <property type="entry name" value="Anth_synt_I_N"/>
    <property type="match status" value="1"/>
</dbReference>
<comment type="caution">
    <text evidence="18">The sequence shown here is derived from an EMBL/GenBank/DDBJ whole genome shotgun (WGS) entry which is preliminary data.</text>
</comment>
<feature type="domain" description="Anthranilate synthase component I N-terminal" evidence="17">
    <location>
        <begin position="37"/>
        <end position="163"/>
    </location>
</feature>
<dbReference type="EMBL" id="JAPDOD010000025">
    <property type="protein sequence ID" value="MDA0163538.1"/>
    <property type="molecule type" value="Genomic_DNA"/>
</dbReference>
<dbReference type="InterPro" id="IPR005256">
    <property type="entry name" value="Anth_synth_I_PabB"/>
</dbReference>
<dbReference type="GO" id="GO:0000162">
    <property type="term" value="P:L-tryptophan biosynthetic process"/>
    <property type="evidence" value="ECO:0007669"/>
    <property type="project" value="UniProtKB-KW"/>
</dbReference>
<dbReference type="EC" id="4.1.3.27" evidence="5 15"/>
<feature type="domain" description="Chorismate-utilising enzyme C-terminal" evidence="16">
    <location>
        <begin position="217"/>
        <end position="467"/>
    </location>
</feature>
<organism evidence="18 19">
    <name type="scientific">Solirubrobacter ginsenosidimutans</name>
    <dbReference type="NCBI Taxonomy" id="490573"/>
    <lineage>
        <taxon>Bacteria</taxon>
        <taxon>Bacillati</taxon>
        <taxon>Actinomycetota</taxon>
        <taxon>Thermoleophilia</taxon>
        <taxon>Solirubrobacterales</taxon>
        <taxon>Solirubrobacteraceae</taxon>
        <taxon>Solirubrobacter</taxon>
    </lineage>
</organism>
<comment type="cofactor">
    <cofactor evidence="1 15">
        <name>Mg(2+)</name>
        <dbReference type="ChEBI" id="CHEBI:18420"/>
    </cofactor>
</comment>
<evidence type="ECO:0000256" key="4">
    <source>
        <dbReference type="ARBA" id="ARBA00011575"/>
    </source>
</evidence>
<dbReference type="AlphaFoldDB" id="A0A9X3N2A5"/>
<evidence type="ECO:0000259" key="17">
    <source>
        <dbReference type="Pfam" id="PF04715"/>
    </source>
</evidence>
<sequence>MAAVAEHLEVTPSLEEARALKGDHNLIPVTHSFIEDCETPVSAFLKLRGDGPAFLLESAEQGQQVGRYSFIGWRPKRVVRWSLADGGDPYTLAHEAVSEVRQAEIAGLPPFAGGAVGFFGFDCVRAVERLPEPNPDVLGLPDMALMLSDVIVAFDHLRHTVTILANAYLDDETDVDTAHARAVEAIRQVRTRLAGPLPALETHPAREAPSFESNMSRETFEANVARIIEYIYAGDAYQVVPSQRWSAPTPVEPFSIYRGLRAVNPSPYMYFLDFEDFQIVGASPEPLLTVNGRHVSTRPIAGTRPRGEDDAAIAAELLADEKERSEHVMLVDLGRNDLGRVCENGSVHVERLMEVETYSHVIHIVSQVAGTLRPEVKAIDALRSVLPAGTLSGAPKIRAMEIIDELESVKRGAYGGAVGWLSYGGELDTCICIRTVVVKEGMAHIQAGGGTVADAKPDYEYEESRAKAAGVVKAIELAVKQAAWP</sequence>
<keyword evidence="19" id="KW-1185">Reference proteome</keyword>
<evidence type="ECO:0000256" key="15">
    <source>
        <dbReference type="RuleBase" id="RU364045"/>
    </source>
</evidence>
<dbReference type="InterPro" id="IPR015890">
    <property type="entry name" value="Chorismate_C"/>
</dbReference>
<dbReference type="RefSeq" id="WP_270042784.1">
    <property type="nucleotide sequence ID" value="NZ_JAPDOD010000025.1"/>
</dbReference>
<comment type="catalytic activity">
    <reaction evidence="14 15">
        <text>chorismate + L-glutamine = anthranilate + pyruvate + L-glutamate + H(+)</text>
        <dbReference type="Rhea" id="RHEA:21732"/>
        <dbReference type="ChEBI" id="CHEBI:15361"/>
        <dbReference type="ChEBI" id="CHEBI:15378"/>
        <dbReference type="ChEBI" id="CHEBI:16567"/>
        <dbReference type="ChEBI" id="CHEBI:29748"/>
        <dbReference type="ChEBI" id="CHEBI:29985"/>
        <dbReference type="ChEBI" id="CHEBI:58359"/>
        <dbReference type="EC" id="4.1.3.27"/>
    </reaction>
</comment>
<keyword evidence="8 15" id="KW-0479">Metal-binding</keyword>
<evidence type="ECO:0000256" key="2">
    <source>
        <dbReference type="ARBA" id="ARBA00004873"/>
    </source>
</evidence>
<keyword evidence="11 15" id="KW-0057">Aromatic amino acid biosynthesis</keyword>
<evidence type="ECO:0000256" key="10">
    <source>
        <dbReference type="ARBA" id="ARBA00022842"/>
    </source>
</evidence>
<dbReference type="PANTHER" id="PTHR11236">
    <property type="entry name" value="AMINOBENZOATE/ANTHRANILATE SYNTHASE"/>
    <property type="match status" value="1"/>
</dbReference>
<evidence type="ECO:0000259" key="16">
    <source>
        <dbReference type="Pfam" id="PF00425"/>
    </source>
</evidence>
<evidence type="ECO:0000256" key="5">
    <source>
        <dbReference type="ARBA" id="ARBA00012266"/>
    </source>
</evidence>
<dbReference type="PRINTS" id="PR00095">
    <property type="entry name" value="ANTSNTHASEI"/>
</dbReference>